<dbReference type="Gene3D" id="2.10.25.10">
    <property type="entry name" value="Laminin"/>
    <property type="match status" value="2"/>
</dbReference>
<comment type="caution">
    <text evidence="5">Lacks conserved residue(s) required for the propagation of feature annotation.</text>
</comment>
<evidence type="ECO:0000313" key="7">
    <source>
        <dbReference type="EMBL" id="RMX47731.1"/>
    </source>
</evidence>
<dbReference type="Proteomes" id="UP000275408">
    <property type="component" value="Unassembled WGS sequence"/>
</dbReference>
<dbReference type="PROSITE" id="PS50026">
    <property type="entry name" value="EGF_3"/>
    <property type="match status" value="1"/>
</dbReference>
<dbReference type="Pfam" id="PF07645">
    <property type="entry name" value="EGF_CA"/>
    <property type="match status" value="2"/>
</dbReference>
<dbReference type="STRING" id="46731.A0A3M6U283"/>
<keyword evidence="8" id="KW-1185">Reference proteome</keyword>
<dbReference type="EMBL" id="RCHS01002377">
    <property type="protein sequence ID" value="RMX47731.1"/>
    <property type="molecule type" value="Genomic_DNA"/>
</dbReference>
<name>A0A3M6U283_POCDA</name>
<dbReference type="Gene3D" id="2.60.120.200">
    <property type="match status" value="1"/>
</dbReference>
<protein>
    <recommendedName>
        <fullName evidence="6">EGF-like domain-containing protein</fullName>
    </recommendedName>
</protein>
<dbReference type="AlphaFoldDB" id="A0A3M6U283"/>
<dbReference type="CDD" id="cd00054">
    <property type="entry name" value="EGF_CA"/>
    <property type="match status" value="2"/>
</dbReference>
<keyword evidence="1 5" id="KW-0245">EGF-like domain</keyword>
<evidence type="ECO:0000256" key="2">
    <source>
        <dbReference type="ARBA" id="ARBA00022729"/>
    </source>
</evidence>
<evidence type="ECO:0000256" key="3">
    <source>
        <dbReference type="ARBA" id="ARBA00022737"/>
    </source>
</evidence>
<keyword evidence="4" id="KW-1015">Disulfide bond</keyword>
<sequence length="341" mass="38105">MTLLAAPNIPEARAIFPLNSFFETREITNKQPQGIRGDLSLATGPSGGAGGSYQFFGHPNSYIEFPNDGGLDLKNSITLLCWLYFENTRAGPIFNYKSSGKWAVHVWINGHGKLYVHFRNREYLSTSYPFWTNQSLATHKWHYIGASYDYITGMASLWVNGVRVVEENIGAGITLGTQDNVRVSVKADDTRYLTARIAAMQFYDVALTAEQINKVKNLGLDEDECQDQKHNCDVNAQCNNTLGSYNCTCLNIDECAISSHNCHGVAYCFNNPGSFSCECRKNYIGNGVLSCDPVAPGQEIFSECTIYLGLENRSPKWQARGYFGKFIRNLTHLTNLCFLWG</sequence>
<dbReference type="InterPro" id="IPR018097">
    <property type="entry name" value="EGF_Ca-bd_CS"/>
</dbReference>
<organism evidence="7 8">
    <name type="scientific">Pocillopora damicornis</name>
    <name type="common">Cauliflower coral</name>
    <name type="synonym">Millepora damicornis</name>
    <dbReference type="NCBI Taxonomy" id="46731"/>
    <lineage>
        <taxon>Eukaryota</taxon>
        <taxon>Metazoa</taxon>
        <taxon>Cnidaria</taxon>
        <taxon>Anthozoa</taxon>
        <taxon>Hexacorallia</taxon>
        <taxon>Scleractinia</taxon>
        <taxon>Astrocoeniina</taxon>
        <taxon>Pocilloporidae</taxon>
        <taxon>Pocillopora</taxon>
    </lineage>
</organism>
<proteinExistence type="predicted"/>
<feature type="domain" description="EGF-like" evidence="6">
    <location>
        <begin position="251"/>
        <end position="292"/>
    </location>
</feature>
<dbReference type="InterPro" id="IPR049883">
    <property type="entry name" value="NOTCH1_EGF-like"/>
</dbReference>
<dbReference type="PANTHER" id="PTHR47635:SF2">
    <property type="entry name" value="LAMG-LIKE JELLYROLL FOLD DOMAIN-CONTAINING PROTEIN"/>
    <property type="match status" value="1"/>
</dbReference>
<evidence type="ECO:0000313" key="8">
    <source>
        <dbReference type="Proteomes" id="UP000275408"/>
    </source>
</evidence>
<dbReference type="Pfam" id="PF13385">
    <property type="entry name" value="Laminin_G_3"/>
    <property type="match status" value="1"/>
</dbReference>
<comment type="caution">
    <text evidence="7">The sequence shown here is derived from an EMBL/GenBank/DDBJ whole genome shotgun (WGS) entry which is preliminary data.</text>
</comment>
<dbReference type="PROSITE" id="PS00010">
    <property type="entry name" value="ASX_HYDROXYL"/>
    <property type="match status" value="1"/>
</dbReference>
<keyword evidence="2" id="KW-0732">Signal</keyword>
<dbReference type="InterPro" id="IPR001881">
    <property type="entry name" value="EGF-like_Ca-bd_dom"/>
</dbReference>
<dbReference type="SUPFAM" id="SSF49899">
    <property type="entry name" value="Concanavalin A-like lectins/glucanases"/>
    <property type="match status" value="1"/>
</dbReference>
<accession>A0A3M6U283</accession>
<dbReference type="OrthoDB" id="5985969at2759"/>
<dbReference type="PROSITE" id="PS01187">
    <property type="entry name" value="EGF_CA"/>
    <property type="match status" value="1"/>
</dbReference>
<dbReference type="InterPro" id="IPR000152">
    <property type="entry name" value="EGF-type_Asp/Asn_hydroxyl_site"/>
</dbReference>
<dbReference type="FunFam" id="2.10.25.10:FF:000038">
    <property type="entry name" value="Fibrillin 2"/>
    <property type="match status" value="1"/>
</dbReference>
<dbReference type="GO" id="GO:0005509">
    <property type="term" value="F:calcium ion binding"/>
    <property type="evidence" value="ECO:0007669"/>
    <property type="project" value="InterPro"/>
</dbReference>
<gene>
    <name evidence="7" type="ORF">pdam_00012349</name>
</gene>
<dbReference type="InterPro" id="IPR000742">
    <property type="entry name" value="EGF"/>
</dbReference>
<reference evidence="7 8" key="1">
    <citation type="journal article" date="2018" name="Sci. Rep.">
        <title>Comparative analysis of the Pocillopora damicornis genome highlights role of immune system in coral evolution.</title>
        <authorList>
            <person name="Cunning R."/>
            <person name="Bay R.A."/>
            <person name="Gillette P."/>
            <person name="Baker A.C."/>
            <person name="Traylor-Knowles N."/>
        </authorList>
    </citation>
    <scope>NUCLEOTIDE SEQUENCE [LARGE SCALE GENOMIC DNA]</scope>
    <source>
        <strain evidence="7">RSMAS</strain>
        <tissue evidence="7">Whole animal</tissue>
    </source>
</reference>
<evidence type="ECO:0000256" key="4">
    <source>
        <dbReference type="ARBA" id="ARBA00023157"/>
    </source>
</evidence>
<evidence type="ECO:0000259" key="6">
    <source>
        <dbReference type="PROSITE" id="PS50026"/>
    </source>
</evidence>
<dbReference type="PANTHER" id="PTHR47635">
    <property type="entry name" value="CUB DOMAIN-CONTAINING PROTEIN"/>
    <property type="match status" value="1"/>
</dbReference>
<dbReference type="SMART" id="SM00179">
    <property type="entry name" value="EGF_CA"/>
    <property type="match status" value="2"/>
</dbReference>
<evidence type="ECO:0000256" key="5">
    <source>
        <dbReference type="PROSITE-ProRule" id="PRU00076"/>
    </source>
</evidence>
<evidence type="ECO:0000256" key="1">
    <source>
        <dbReference type="ARBA" id="ARBA00022536"/>
    </source>
</evidence>
<dbReference type="SUPFAM" id="SSF57196">
    <property type="entry name" value="EGF/Laminin"/>
    <property type="match status" value="2"/>
</dbReference>
<dbReference type="InterPro" id="IPR013320">
    <property type="entry name" value="ConA-like_dom_sf"/>
</dbReference>
<keyword evidence="3" id="KW-0677">Repeat</keyword>